<dbReference type="Proteomes" id="UP000594260">
    <property type="component" value="Unplaced"/>
</dbReference>
<dbReference type="InterPro" id="IPR003598">
    <property type="entry name" value="Ig_sub2"/>
</dbReference>
<keyword evidence="1" id="KW-0677">Repeat</keyword>
<dbReference type="CDD" id="cd00063">
    <property type="entry name" value="FN3"/>
    <property type="match status" value="1"/>
</dbReference>
<evidence type="ECO:0000256" key="1">
    <source>
        <dbReference type="ARBA" id="ARBA00022737"/>
    </source>
</evidence>
<dbReference type="EnsemblMetazoa" id="XM_022807476">
    <property type="protein sequence ID" value="XP_022663211"/>
    <property type="gene ID" value="LOC111251150"/>
</dbReference>
<dbReference type="GO" id="GO:0030154">
    <property type="term" value="P:cell differentiation"/>
    <property type="evidence" value="ECO:0007669"/>
    <property type="project" value="UniProtKB-ARBA"/>
</dbReference>
<dbReference type="InParanoid" id="A0A7M7MHK5"/>
<dbReference type="PROSITE" id="PS50835">
    <property type="entry name" value="IG_LIKE"/>
    <property type="match status" value="3"/>
</dbReference>
<dbReference type="InterPro" id="IPR036179">
    <property type="entry name" value="Ig-like_dom_sf"/>
</dbReference>
<sequence>MLTMARAHLTRKWVEDQVMMTVGLADPSAGHDGQSLYIQPSRAEQAYLTGQSFFVTCFLGADVDRQQVMWRDPEGRPITENEGRIHVYRRRDEPEGIQLVVEEVQMGDAGLYTCSTFAGPESRDVSVSFTLFVYRAITFQGTKDIQTGTEGDEKAVIRCEADAHHRKLEFSWQLNGRAIRNFNNKGNNGKYKVEGQVLTIYNVETTDAGNYTCSAFMGTKHLVSVQKKMIQFIVQYRPRFKDTTLDTRYARVGSLAKIPCEAEGEPQPSIKWLRGMEHLYAREDYTIVGNVGTSVLNIDVRDHSYYGVYTCHAQNELGPSEKAIELLEGGAPVAPRVRVVEPDRPKKDTIVLHIEHDEDDMNNDLAVHTFRVQYKTDEGTWETAPSEEYQLNADRHPQYELRRLNTNTSYVIRVAAKNAAGYSDFSQELYHRTQNMDYQRAPVAVSSQLFASTLPLFFPLILLRQRL</sequence>
<dbReference type="Pfam" id="PF07679">
    <property type="entry name" value="I-set"/>
    <property type="match status" value="1"/>
</dbReference>
<feature type="domain" description="Ig-like" evidence="3">
    <location>
        <begin position="238"/>
        <end position="325"/>
    </location>
</feature>
<dbReference type="InterPro" id="IPR007110">
    <property type="entry name" value="Ig-like_dom"/>
</dbReference>
<keyword evidence="6" id="KW-1185">Reference proteome</keyword>
<dbReference type="GO" id="GO:0016020">
    <property type="term" value="C:membrane"/>
    <property type="evidence" value="ECO:0007669"/>
    <property type="project" value="UniProtKB-SubCell"/>
</dbReference>
<dbReference type="GO" id="GO:0098609">
    <property type="term" value="P:cell-cell adhesion"/>
    <property type="evidence" value="ECO:0007669"/>
    <property type="project" value="TreeGrafter"/>
</dbReference>
<proteinExistence type="predicted"/>
<dbReference type="KEGG" id="vde:111251150"/>
<keyword evidence="2" id="KW-1015">Disulfide bond</keyword>
<evidence type="ECO:0000256" key="2">
    <source>
        <dbReference type="ARBA" id="ARBA00023157"/>
    </source>
</evidence>
<name>A0A7M7MHK5_VARDE</name>
<dbReference type="AlphaFoldDB" id="A0A7M7MHK5"/>
<feature type="domain" description="Ig-like" evidence="3">
    <location>
        <begin position="40"/>
        <end position="114"/>
    </location>
</feature>
<dbReference type="Pfam" id="PF00041">
    <property type="entry name" value="fn3"/>
    <property type="match status" value="1"/>
</dbReference>
<dbReference type="RefSeq" id="XP_022663214.1">
    <property type="nucleotide sequence ID" value="XM_022807479.1"/>
</dbReference>
<dbReference type="GeneID" id="111251150"/>
<dbReference type="PROSITE" id="PS50853">
    <property type="entry name" value="FN3"/>
    <property type="match status" value="1"/>
</dbReference>
<evidence type="ECO:0000313" key="5">
    <source>
        <dbReference type="EnsemblMetazoa" id="XP_022663213"/>
    </source>
</evidence>
<dbReference type="SUPFAM" id="SSF49265">
    <property type="entry name" value="Fibronectin type III"/>
    <property type="match status" value="1"/>
</dbReference>
<dbReference type="InterPro" id="IPR003961">
    <property type="entry name" value="FN3_dom"/>
</dbReference>
<dbReference type="RefSeq" id="XP_022663213.1">
    <property type="nucleotide sequence ID" value="XM_022807478.1"/>
</dbReference>
<protein>
    <submittedName>
        <fullName evidence="5">Uncharacterized protein</fullName>
    </submittedName>
</protein>
<dbReference type="InterPro" id="IPR013098">
    <property type="entry name" value="Ig_I-set"/>
</dbReference>
<dbReference type="RefSeq" id="XP_022663212.1">
    <property type="nucleotide sequence ID" value="XM_022807477.1"/>
</dbReference>
<dbReference type="RefSeq" id="XP_022663209.1">
    <property type="nucleotide sequence ID" value="XM_022807474.1"/>
</dbReference>
<dbReference type="Gene3D" id="2.60.40.10">
    <property type="entry name" value="Immunoglobulins"/>
    <property type="match status" value="4"/>
</dbReference>
<dbReference type="SMART" id="SM00409">
    <property type="entry name" value="IG"/>
    <property type="match status" value="3"/>
</dbReference>
<dbReference type="InterPro" id="IPR036116">
    <property type="entry name" value="FN3_sf"/>
</dbReference>
<evidence type="ECO:0000259" key="4">
    <source>
        <dbReference type="PROSITE" id="PS50853"/>
    </source>
</evidence>
<dbReference type="EnsemblMetazoa" id="XM_022807478">
    <property type="protein sequence ID" value="XP_022663213"/>
    <property type="gene ID" value="LOC111251150"/>
</dbReference>
<dbReference type="EnsemblMetazoa" id="XM_022807479">
    <property type="protein sequence ID" value="XP_022663214"/>
    <property type="gene ID" value="LOC111251150"/>
</dbReference>
<dbReference type="EnsemblMetazoa" id="XM_022807477">
    <property type="protein sequence ID" value="XP_022663212"/>
    <property type="gene ID" value="LOC111251150"/>
</dbReference>
<dbReference type="SMART" id="SM00408">
    <property type="entry name" value="IGc2"/>
    <property type="match status" value="3"/>
</dbReference>
<dbReference type="SMART" id="SM00060">
    <property type="entry name" value="FN3"/>
    <property type="match status" value="1"/>
</dbReference>
<dbReference type="SUPFAM" id="SSF48726">
    <property type="entry name" value="Immunoglobulin"/>
    <property type="match status" value="3"/>
</dbReference>
<dbReference type="OMA" id="HWFFNET"/>
<dbReference type="RefSeq" id="XP_022663211.1">
    <property type="nucleotide sequence ID" value="XM_022807476.1"/>
</dbReference>
<evidence type="ECO:0000259" key="3">
    <source>
        <dbReference type="PROSITE" id="PS50835"/>
    </source>
</evidence>
<dbReference type="InterPro" id="IPR003599">
    <property type="entry name" value="Ig_sub"/>
</dbReference>
<reference evidence="5" key="1">
    <citation type="submission" date="2021-01" db="UniProtKB">
        <authorList>
            <consortium name="EnsemblMetazoa"/>
        </authorList>
    </citation>
    <scope>IDENTIFICATION</scope>
</reference>
<evidence type="ECO:0000313" key="6">
    <source>
        <dbReference type="Proteomes" id="UP000594260"/>
    </source>
</evidence>
<dbReference type="InterPro" id="IPR013783">
    <property type="entry name" value="Ig-like_fold"/>
</dbReference>
<dbReference type="GO" id="GO:0009653">
    <property type="term" value="P:anatomical structure morphogenesis"/>
    <property type="evidence" value="ECO:0007669"/>
    <property type="project" value="UniProtKB-ARBA"/>
</dbReference>
<feature type="domain" description="Fibronectin type-III" evidence="4">
    <location>
        <begin position="331"/>
        <end position="436"/>
    </location>
</feature>
<accession>A0A7M7MHK5</accession>
<dbReference type="PANTHER" id="PTHR44170">
    <property type="entry name" value="PROTEIN SIDEKICK"/>
    <property type="match status" value="1"/>
</dbReference>
<organism evidence="5 6">
    <name type="scientific">Varroa destructor</name>
    <name type="common">Honeybee mite</name>
    <dbReference type="NCBI Taxonomy" id="109461"/>
    <lineage>
        <taxon>Eukaryota</taxon>
        <taxon>Metazoa</taxon>
        <taxon>Ecdysozoa</taxon>
        <taxon>Arthropoda</taxon>
        <taxon>Chelicerata</taxon>
        <taxon>Arachnida</taxon>
        <taxon>Acari</taxon>
        <taxon>Parasitiformes</taxon>
        <taxon>Mesostigmata</taxon>
        <taxon>Gamasina</taxon>
        <taxon>Dermanyssoidea</taxon>
        <taxon>Varroidae</taxon>
        <taxon>Varroa</taxon>
    </lineage>
</organism>
<dbReference type="FunCoup" id="A0A7M7MHK5">
    <property type="interactions" value="75"/>
</dbReference>
<dbReference type="PANTHER" id="PTHR44170:SF6">
    <property type="entry name" value="CONTACTIN"/>
    <property type="match status" value="1"/>
</dbReference>
<dbReference type="Pfam" id="PF13927">
    <property type="entry name" value="Ig_3"/>
    <property type="match status" value="1"/>
</dbReference>
<dbReference type="OrthoDB" id="9355041at2759"/>
<dbReference type="EnsemblMetazoa" id="XM_022807474">
    <property type="protein sequence ID" value="XP_022663209"/>
    <property type="gene ID" value="LOC111251150"/>
</dbReference>
<feature type="domain" description="Ig-like" evidence="3">
    <location>
        <begin position="120"/>
        <end position="224"/>
    </location>
</feature>